<protein>
    <submittedName>
        <fullName evidence="12">Mechanosensitive ion channel family protein</fullName>
    </submittedName>
</protein>
<name>A0AAU8LQL9_9BACT</name>
<sequence>MDLSILPQALSHWFNHWFSTTLIDLDQYQFGQRATVICFYIILSKVADIIIQRILLPISIRTSFDVDEHFVRFVRHPAVLSVFLLGILHATLLEPAFAPPWNTALPNLIKTLILVVWWISLIREITVMNENNSGWALRKFDRTRFYMLKNISRIILLFIGIIWGLIIWEVNLTPLFASAGIVGIAIALAAKDTLANFFGGIALFTDAAYKVGDYIILGTGERGEVVELGIRSTKIKTRDDVMITIPNSIMSTSKIINESAPDVNYRIRIDVGVSYASNLREVEKVLLQVAESNTALVTKPEPRVRVRSFGESAIHLQLLVWVEEPAQRGVQTHNLLKMIHVAFKEHGIEIPFPQRTLHIGTGKGELTDSILSSGEDLDRTAQDIPTKTEQTSQEVT</sequence>
<evidence type="ECO:0000256" key="3">
    <source>
        <dbReference type="ARBA" id="ARBA00022475"/>
    </source>
</evidence>
<reference evidence="12" key="1">
    <citation type="journal article" date="2024" name="Syst. Appl. Microbiol.">
        <title>First single-strain enrichments of Electrothrix cable bacteria, description of E. aestuarii sp. nov. and E. rattekaaiensis sp. nov., and proposal of a cable bacteria taxonomy following the rules of the SeqCode.</title>
        <authorList>
            <person name="Plum-Jensen L.E."/>
            <person name="Schramm A."/>
            <person name="Marshall I.P.G."/>
        </authorList>
    </citation>
    <scope>NUCLEOTIDE SEQUENCE</scope>
    <source>
        <strain evidence="12">Rat1</strain>
    </source>
</reference>
<feature type="compositionally biased region" description="Polar residues" evidence="7">
    <location>
        <begin position="383"/>
        <end position="396"/>
    </location>
</feature>
<keyword evidence="5 8" id="KW-1133">Transmembrane helix</keyword>
<evidence type="ECO:0000313" key="12">
    <source>
        <dbReference type="EMBL" id="XCN71317.1"/>
    </source>
</evidence>
<dbReference type="GO" id="GO:0008381">
    <property type="term" value="F:mechanosensitive monoatomic ion channel activity"/>
    <property type="evidence" value="ECO:0007669"/>
    <property type="project" value="InterPro"/>
</dbReference>
<dbReference type="InterPro" id="IPR049142">
    <property type="entry name" value="MS_channel_1st"/>
</dbReference>
<dbReference type="GO" id="GO:0005886">
    <property type="term" value="C:plasma membrane"/>
    <property type="evidence" value="ECO:0007669"/>
    <property type="project" value="UniProtKB-SubCell"/>
</dbReference>
<dbReference type="Pfam" id="PF21088">
    <property type="entry name" value="MS_channel_1st"/>
    <property type="match status" value="1"/>
</dbReference>
<evidence type="ECO:0000256" key="7">
    <source>
        <dbReference type="SAM" id="MobiDB-lite"/>
    </source>
</evidence>
<evidence type="ECO:0000256" key="8">
    <source>
        <dbReference type="SAM" id="Phobius"/>
    </source>
</evidence>
<evidence type="ECO:0000256" key="6">
    <source>
        <dbReference type="ARBA" id="ARBA00023136"/>
    </source>
</evidence>
<keyword evidence="6 8" id="KW-0472">Membrane</keyword>
<dbReference type="SUPFAM" id="SSF50182">
    <property type="entry name" value="Sm-like ribonucleoproteins"/>
    <property type="match status" value="1"/>
</dbReference>
<feature type="transmembrane region" description="Helical" evidence="8">
    <location>
        <begin position="34"/>
        <end position="56"/>
    </location>
</feature>
<evidence type="ECO:0000256" key="5">
    <source>
        <dbReference type="ARBA" id="ARBA00022989"/>
    </source>
</evidence>
<evidence type="ECO:0000256" key="4">
    <source>
        <dbReference type="ARBA" id="ARBA00022692"/>
    </source>
</evidence>
<dbReference type="InterPro" id="IPR011014">
    <property type="entry name" value="MscS_channel_TM-2"/>
</dbReference>
<feature type="domain" description="Mechanosensitive ion channel transmembrane helices 2/3" evidence="11">
    <location>
        <begin position="150"/>
        <end position="191"/>
    </location>
</feature>
<feature type="domain" description="Mechanosensitive ion channel MscS" evidence="9">
    <location>
        <begin position="192"/>
        <end position="258"/>
    </location>
</feature>
<dbReference type="EMBL" id="CP159373">
    <property type="protein sequence ID" value="XCN71317.1"/>
    <property type="molecule type" value="Genomic_DNA"/>
</dbReference>
<dbReference type="SUPFAM" id="SSF82861">
    <property type="entry name" value="Mechanosensitive channel protein MscS (YggB), transmembrane region"/>
    <property type="match status" value="1"/>
</dbReference>
<dbReference type="InterPro" id="IPR010920">
    <property type="entry name" value="LSM_dom_sf"/>
</dbReference>
<feature type="domain" description="Mechanosensitive ion channel MscS C-terminal" evidence="10">
    <location>
        <begin position="267"/>
        <end position="350"/>
    </location>
</feature>
<feature type="transmembrane region" description="Helical" evidence="8">
    <location>
        <begin position="104"/>
        <end position="125"/>
    </location>
</feature>
<keyword evidence="4 8" id="KW-0812">Transmembrane</keyword>
<feature type="transmembrane region" description="Helical" evidence="8">
    <location>
        <begin position="146"/>
        <end position="166"/>
    </location>
</feature>
<dbReference type="AlphaFoldDB" id="A0AAU8LQL9"/>
<proteinExistence type="inferred from homology"/>
<dbReference type="PANTHER" id="PTHR30221:SF1">
    <property type="entry name" value="SMALL-CONDUCTANCE MECHANOSENSITIVE CHANNEL"/>
    <property type="match status" value="1"/>
</dbReference>
<dbReference type="InterPro" id="IPR049278">
    <property type="entry name" value="MS_channel_C"/>
</dbReference>
<comment type="subcellular location">
    <subcellularLocation>
        <location evidence="1">Cell membrane</location>
        <topology evidence="1">Multi-pass membrane protein</topology>
    </subcellularLocation>
</comment>
<feature type="transmembrane region" description="Helical" evidence="8">
    <location>
        <begin position="77"/>
        <end position="98"/>
    </location>
</feature>
<gene>
    <name evidence="12" type="ORF">Q3M24_13455</name>
</gene>
<evidence type="ECO:0000259" key="9">
    <source>
        <dbReference type="Pfam" id="PF00924"/>
    </source>
</evidence>
<evidence type="ECO:0000259" key="11">
    <source>
        <dbReference type="Pfam" id="PF21088"/>
    </source>
</evidence>
<reference evidence="12" key="2">
    <citation type="submission" date="2024-06" db="EMBL/GenBank/DDBJ databases">
        <authorList>
            <person name="Plum-Jensen L.E."/>
            <person name="Schramm A."/>
            <person name="Marshall I.P.G."/>
        </authorList>
    </citation>
    <scope>NUCLEOTIDE SEQUENCE</scope>
    <source>
        <strain evidence="12">Rat1</strain>
    </source>
</reference>
<dbReference type="Gene3D" id="3.30.70.100">
    <property type="match status" value="1"/>
</dbReference>
<comment type="similarity">
    <text evidence="2">Belongs to the MscS (TC 1.A.23) family.</text>
</comment>
<dbReference type="Pfam" id="PF00924">
    <property type="entry name" value="MS_channel_2nd"/>
    <property type="match status" value="1"/>
</dbReference>
<evidence type="ECO:0000256" key="1">
    <source>
        <dbReference type="ARBA" id="ARBA00004651"/>
    </source>
</evidence>
<evidence type="ECO:0000256" key="2">
    <source>
        <dbReference type="ARBA" id="ARBA00008017"/>
    </source>
</evidence>
<dbReference type="PANTHER" id="PTHR30221">
    <property type="entry name" value="SMALL-CONDUCTANCE MECHANOSENSITIVE CHANNEL"/>
    <property type="match status" value="1"/>
</dbReference>
<dbReference type="KEGG" id="eaj:Q3M24_13455"/>
<dbReference type="InterPro" id="IPR023408">
    <property type="entry name" value="MscS_beta-dom_sf"/>
</dbReference>
<evidence type="ECO:0000259" key="10">
    <source>
        <dbReference type="Pfam" id="PF21082"/>
    </source>
</evidence>
<dbReference type="InterPro" id="IPR006685">
    <property type="entry name" value="MscS_channel_2nd"/>
</dbReference>
<dbReference type="Gene3D" id="2.30.30.60">
    <property type="match status" value="1"/>
</dbReference>
<dbReference type="Pfam" id="PF21082">
    <property type="entry name" value="MS_channel_3rd"/>
    <property type="match status" value="1"/>
</dbReference>
<dbReference type="SUPFAM" id="SSF82689">
    <property type="entry name" value="Mechanosensitive channel protein MscS (YggB), C-terminal domain"/>
    <property type="match status" value="1"/>
</dbReference>
<dbReference type="InterPro" id="IPR011066">
    <property type="entry name" value="MscS_channel_C_sf"/>
</dbReference>
<feature type="region of interest" description="Disordered" evidence="7">
    <location>
        <begin position="368"/>
        <end position="396"/>
    </location>
</feature>
<dbReference type="Gene3D" id="1.10.287.1260">
    <property type="match status" value="1"/>
</dbReference>
<organism evidence="12">
    <name type="scientific">Candidatus Electrothrix aestuarii</name>
    <dbReference type="NCBI Taxonomy" id="3062594"/>
    <lineage>
        <taxon>Bacteria</taxon>
        <taxon>Pseudomonadati</taxon>
        <taxon>Thermodesulfobacteriota</taxon>
        <taxon>Desulfobulbia</taxon>
        <taxon>Desulfobulbales</taxon>
        <taxon>Desulfobulbaceae</taxon>
        <taxon>Candidatus Electrothrix</taxon>
    </lineage>
</organism>
<keyword evidence="3" id="KW-1003">Cell membrane</keyword>
<accession>A0AAU8LQL9</accession>
<dbReference type="InterPro" id="IPR045275">
    <property type="entry name" value="MscS_archaea/bacteria_type"/>
</dbReference>